<dbReference type="STRING" id="1797542.A3J59_02510"/>
<dbReference type="InterPro" id="IPR050297">
    <property type="entry name" value="LipidA_mod_glycosyltrf_83"/>
</dbReference>
<evidence type="ECO:0000313" key="10">
    <source>
        <dbReference type="EMBL" id="OGY51316.1"/>
    </source>
</evidence>
<proteinExistence type="predicted"/>
<evidence type="ECO:0000259" key="9">
    <source>
        <dbReference type="Pfam" id="PF13231"/>
    </source>
</evidence>
<feature type="transmembrane region" description="Helical" evidence="8">
    <location>
        <begin position="213"/>
        <end position="232"/>
    </location>
</feature>
<feature type="domain" description="Glycosyltransferase RgtA/B/C/D-like" evidence="9">
    <location>
        <begin position="75"/>
        <end position="230"/>
    </location>
</feature>
<feature type="transmembrane region" description="Helical" evidence="8">
    <location>
        <begin position="279"/>
        <end position="300"/>
    </location>
</feature>
<dbReference type="AlphaFoldDB" id="A0A1G1YHP6"/>
<evidence type="ECO:0000256" key="3">
    <source>
        <dbReference type="ARBA" id="ARBA00022676"/>
    </source>
</evidence>
<keyword evidence="7 8" id="KW-0472">Membrane</keyword>
<keyword evidence="4" id="KW-0808">Transferase</keyword>
<evidence type="ECO:0000256" key="7">
    <source>
        <dbReference type="ARBA" id="ARBA00023136"/>
    </source>
</evidence>
<evidence type="ECO:0000313" key="11">
    <source>
        <dbReference type="Proteomes" id="UP000177310"/>
    </source>
</evidence>
<organism evidence="10 11">
    <name type="scientific">Candidatus Buchananbacteria bacterium RIFCSPHIGHO2_02_FULL_56_16</name>
    <dbReference type="NCBI Taxonomy" id="1797542"/>
    <lineage>
        <taxon>Bacteria</taxon>
        <taxon>Candidatus Buchananiibacteriota</taxon>
    </lineage>
</organism>
<keyword evidence="5 8" id="KW-0812">Transmembrane</keyword>
<accession>A0A1G1YHP6</accession>
<evidence type="ECO:0000256" key="2">
    <source>
        <dbReference type="ARBA" id="ARBA00022475"/>
    </source>
</evidence>
<sequence>MDRQRRVSLMLVGLILLLAAGLRLYQLDRADVITDEALIAFRSLGYVDFFASPDQTTPWEWFSDVPAWARLSFHDHPPLVFWLQHFSFFLFGENELGMRLPFVLAGAGSVALLYLISVRLFDRQTGLVASALLAVAVSQVWVSRIGLQESLVVFFSLLTLYFFIRALETGTHWQWGIALGLGLLAKYTAIVLLPVILVYLLIFKRGVFRDRRFWLALLLVLLLISPVVIYNLKLYQARGHFDLQLSYLLGQPVAEWQSLPGKIQAGSIIDRPRSLLPNLYQGLLAPMSGLFALSLLVCGYRFTTGTSGPHRTALSLLLLAIAGHLLLFLVIGPSPRFVVTVVPYALLLVAWLLRRQPRVTRFGLLGLVLLLELFFTSNTLLAAYPVGQAGITYSSLKTESYQWGYHQLNVYLEGLLDNRQPAVSFPGRYPFLEDLKRRALERAQVAGDEPVSWLVVYDANMYDLATLWIFHRQLVYHGWPAVTAGSYLEQGLAYWRQQGITDFYFIKAVDATMLLEPAAAHTDAADQLASQLNDVTPEIIKRPDGREVFAVYHWQ</sequence>
<keyword evidence="2" id="KW-1003">Cell membrane</keyword>
<name>A0A1G1YHP6_9BACT</name>
<dbReference type="PANTHER" id="PTHR33908">
    <property type="entry name" value="MANNOSYLTRANSFERASE YKCB-RELATED"/>
    <property type="match status" value="1"/>
</dbReference>
<dbReference type="GO" id="GO:0005886">
    <property type="term" value="C:plasma membrane"/>
    <property type="evidence" value="ECO:0007669"/>
    <property type="project" value="UniProtKB-SubCell"/>
</dbReference>
<keyword evidence="3" id="KW-0328">Glycosyltransferase</keyword>
<feature type="transmembrane region" description="Helical" evidence="8">
    <location>
        <begin position="150"/>
        <end position="167"/>
    </location>
</feature>
<keyword evidence="6 8" id="KW-1133">Transmembrane helix</keyword>
<feature type="transmembrane region" description="Helical" evidence="8">
    <location>
        <begin position="312"/>
        <end position="331"/>
    </location>
</feature>
<dbReference type="Pfam" id="PF13231">
    <property type="entry name" value="PMT_2"/>
    <property type="match status" value="1"/>
</dbReference>
<evidence type="ECO:0000256" key="6">
    <source>
        <dbReference type="ARBA" id="ARBA00022989"/>
    </source>
</evidence>
<dbReference type="Proteomes" id="UP000177310">
    <property type="component" value="Unassembled WGS sequence"/>
</dbReference>
<comment type="subcellular location">
    <subcellularLocation>
        <location evidence="1">Cell membrane</location>
        <topology evidence="1">Multi-pass membrane protein</topology>
    </subcellularLocation>
</comment>
<evidence type="ECO:0000256" key="5">
    <source>
        <dbReference type="ARBA" id="ARBA00022692"/>
    </source>
</evidence>
<dbReference type="GO" id="GO:0016763">
    <property type="term" value="F:pentosyltransferase activity"/>
    <property type="evidence" value="ECO:0007669"/>
    <property type="project" value="TreeGrafter"/>
</dbReference>
<feature type="transmembrane region" description="Helical" evidence="8">
    <location>
        <begin position="173"/>
        <end position="201"/>
    </location>
</feature>
<protein>
    <recommendedName>
        <fullName evidence="9">Glycosyltransferase RgtA/B/C/D-like domain-containing protein</fullName>
    </recommendedName>
</protein>
<feature type="transmembrane region" description="Helical" evidence="8">
    <location>
        <begin position="337"/>
        <end position="353"/>
    </location>
</feature>
<feature type="transmembrane region" description="Helical" evidence="8">
    <location>
        <begin position="365"/>
        <end position="387"/>
    </location>
</feature>
<feature type="transmembrane region" description="Helical" evidence="8">
    <location>
        <begin position="100"/>
        <end position="121"/>
    </location>
</feature>
<dbReference type="PANTHER" id="PTHR33908:SF11">
    <property type="entry name" value="MEMBRANE PROTEIN"/>
    <property type="match status" value="1"/>
</dbReference>
<evidence type="ECO:0000256" key="8">
    <source>
        <dbReference type="SAM" id="Phobius"/>
    </source>
</evidence>
<gene>
    <name evidence="10" type="ORF">A3J59_02510</name>
</gene>
<dbReference type="GO" id="GO:0009103">
    <property type="term" value="P:lipopolysaccharide biosynthetic process"/>
    <property type="evidence" value="ECO:0007669"/>
    <property type="project" value="UniProtKB-ARBA"/>
</dbReference>
<evidence type="ECO:0000256" key="1">
    <source>
        <dbReference type="ARBA" id="ARBA00004651"/>
    </source>
</evidence>
<comment type="caution">
    <text evidence="10">The sequence shown here is derived from an EMBL/GenBank/DDBJ whole genome shotgun (WGS) entry which is preliminary data.</text>
</comment>
<dbReference type="EMBL" id="MHIL01000020">
    <property type="protein sequence ID" value="OGY51316.1"/>
    <property type="molecule type" value="Genomic_DNA"/>
</dbReference>
<feature type="transmembrane region" description="Helical" evidence="8">
    <location>
        <begin position="7"/>
        <end position="25"/>
    </location>
</feature>
<reference evidence="10 11" key="1">
    <citation type="journal article" date="2016" name="Nat. Commun.">
        <title>Thousands of microbial genomes shed light on interconnected biogeochemical processes in an aquifer system.</title>
        <authorList>
            <person name="Anantharaman K."/>
            <person name="Brown C.T."/>
            <person name="Hug L.A."/>
            <person name="Sharon I."/>
            <person name="Castelle C.J."/>
            <person name="Probst A.J."/>
            <person name="Thomas B.C."/>
            <person name="Singh A."/>
            <person name="Wilkins M.J."/>
            <person name="Karaoz U."/>
            <person name="Brodie E.L."/>
            <person name="Williams K.H."/>
            <person name="Hubbard S.S."/>
            <person name="Banfield J.F."/>
        </authorList>
    </citation>
    <scope>NUCLEOTIDE SEQUENCE [LARGE SCALE GENOMIC DNA]</scope>
</reference>
<dbReference type="InterPro" id="IPR038731">
    <property type="entry name" value="RgtA/B/C-like"/>
</dbReference>
<evidence type="ECO:0000256" key="4">
    <source>
        <dbReference type="ARBA" id="ARBA00022679"/>
    </source>
</evidence>